<dbReference type="EMBL" id="JAUIRO010000001">
    <property type="protein sequence ID" value="KAK0735257.1"/>
    <property type="molecule type" value="Genomic_DNA"/>
</dbReference>
<name>A0AA40BJE7_9PEZI</name>
<dbReference type="Proteomes" id="UP001172101">
    <property type="component" value="Unassembled WGS sequence"/>
</dbReference>
<feature type="compositionally biased region" description="Basic and acidic residues" evidence="1">
    <location>
        <begin position="307"/>
        <end position="320"/>
    </location>
</feature>
<gene>
    <name evidence="2" type="ORF">B0T26DRAFT_99613</name>
</gene>
<reference evidence="2" key="1">
    <citation type="submission" date="2023-06" db="EMBL/GenBank/DDBJ databases">
        <title>Genome-scale phylogeny and comparative genomics of the fungal order Sordariales.</title>
        <authorList>
            <consortium name="Lawrence Berkeley National Laboratory"/>
            <person name="Hensen N."/>
            <person name="Bonometti L."/>
            <person name="Westerberg I."/>
            <person name="Brannstrom I.O."/>
            <person name="Guillou S."/>
            <person name="Cros-Aarteil S."/>
            <person name="Calhoun S."/>
            <person name="Haridas S."/>
            <person name="Kuo A."/>
            <person name="Mondo S."/>
            <person name="Pangilinan J."/>
            <person name="Riley R."/>
            <person name="LaButti K."/>
            <person name="Andreopoulos B."/>
            <person name="Lipzen A."/>
            <person name="Chen C."/>
            <person name="Yanf M."/>
            <person name="Daum C."/>
            <person name="Ng V."/>
            <person name="Clum A."/>
            <person name="Steindorff A."/>
            <person name="Ohm R."/>
            <person name="Martin F."/>
            <person name="Silar P."/>
            <person name="Natvig D."/>
            <person name="Lalanne C."/>
            <person name="Gautier V."/>
            <person name="Ament-velasquez S.L."/>
            <person name="Kruys A."/>
            <person name="Hutchinson M.I."/>
            <person name="Powell A.J."/>
            <person name="Barry K."/>
            <person name="Miller A.N."/>
            <person name="Grigoriev I.V."/>
            <person name="Debuchy R."/>
            <person name="Gladieux P."/>
            <person name="Thoren M.H."/>
            <person name="Johannesson H."/>
        </authorList>
    </citation>
    <scope>NUCLEOTIDE SEQUENCE</scope>
    <source>
        <strain evidence="2">SMH2392-1A</strain>
    </source>
</reference>
<proteinExistence type="predicted"/>
<sequence>MSMECFDLPRFEMRKLNLEPCQQQLSVHALTGDRTEETARVPAVVEESLTASSQRPAVANEPNLAVHAHPRCSSLHTMGTPSLVSGDTIRPGQKYERQISFASFEWKRQHATCSRPIPRKAIERQPPYPSSQDRSISCVWGARARPHMHIMEPAGLKFVACIYRFLSILGVAAVIAGTSFSHGRIGVLVGFPFRNSSPQSICHYCCQCPGDSLDGLVEACRDLGLRTSRHTPALRPYRPLERSRPSTSKVKAPPCLFMDCRAVFSRLMLYLSPVWLLWRYKPERSHSSCLSFATCALTTDFTVTHRDSHSSRVGHPHTERPCCNGTAS</sequence>
<evidence type="ECO:0000256" key="1">
    <source>
        <dbReference type="SAM" id="MobiDB-lite"/>
    </source>
</evidence>
<dbReference type="GeneID" id="85331463"/>
<dbReference type="AlphaFoldDB" id="A0AA40BJE7"/>
<organism evidence="2 3">
    <name type="scientific">Lasiosphaeria miniovina</name>
    <dbReference type="NCBI Taxonomy" id="1954250"/>
    <lineage>
        <taxon>Eukaryota</taxon>
        <taxon>Fungi</taxon>
        <taxon>Dikarya</taxon>
        <taxon>Ascomycota</taxon>
        <taxon>Pezizomycotina</taxon>
        <taxon>Sordariomycetes</taxon>
        <taxon>Sordariomycetidae</taxon>
        <taxon>Sordariales</taxon>
        <taxon>Lasiosphaeriaceae</taxon>
        <taxon>Lasiosphaeria</taxon>
    </lineage>
</organism>
<comment type="caution">
    <text evidence="2">The sequence shown here is derived from an EMBL/GenBank/DDBJ whole genome shotgun (WGS) entry which is preliminary data.</text>
</comment>
<accession>A0AA40BJE7</accession>
<evidence type="ECO:0000313" key="2">
    <source>
        <dbReference type="EMBL" id="KAK0735257.1"/>
    </source>
</evidence>
<evidence type="ECO:0000313" key="3">
    <source>
        <dbReference type="Proteomes" id="UP001172101"/>
    </source>
</evidence>
<feature type="region of interest" description="Disordered" evidence="1">
    <location>
        <begin position="307"/>
        <end position="328"/>
    </location>
</feature>
<dbReference type="RefSeq" id="XP_060304134.1">
    <property type="nucleotide sequence ID" value="XM_060448193.1"/>
</dbReference>
<protein>
    <submittedName>
        <fullName evidence="2">Uncharacterized protein</fullName>
    </submittedName>
</protein>
<keyword evidence="3" id="KW-1185">Reference proteome</keyword>